<gene>
    <name evidence="2" type="ORF">TNCV_3939971</name>
</gene>
<accession>A0A8X6VVR2</accession>
<feature type="region of interest" description="Disordered" evidence="1">
    <location>
        <begin position="54"/>
        <end position="79"/>
    </location>
</feature>
<organism evidence="2 3">
    <name type="scientific">Trichonephila clavipes</name>
    <name type="common">Golden silk orbweaver</name>
    <name type="synonym">Nephila clavipes</name>
    <dbReference type="NCBI Taxonomy" id="2585209"/>
    <lineage>
        <taxon>Eukaryota</taxon>
        <taxon>Metazoa</taxon>
        <taxon>Ecdysozoa</taxon>
        <taxon>Arthropoda</taxon>
        <taxon>Chelicerata</taxon>
        <taxon>Arachnida</taxon>
        <taxon>Araneae</taxon>
        <taxon>Araneomorphae</taxon>
        <taxon>Entelegynae</taxon>
        <taxon>Araneoidea</taxon>
        <taxon>Nephilidae</taxon>
        <taxon>Trichonephila</taxon>
    </lineage>
</organism>
<evidence type="ECO:0000256" key="1">
    <source>
        <dbReference type="SAM" id="MobiDB-lite"/>
    </source>
</evidence>
<name>A0A8X6VVR2_TRICX</name>
<dbReference type="EMBL" id="BMAU01021363">
    <property type="protein sequence ID" value="GFY23301.1"/>
    <property type="molecule type" value="Genomic_DNA"/>
</dbReference>
<dbReference type="AlphaFoldDB" id="A0A8X6VVR2"/>
<comment type="caution">
    <text evidence="2">The sequence shown here is derived from an EMBL/GenBank/DDBJ whole genome shotgun (WGS) entry which is preliminary data.</text>
</comment>
<dbReference type="Proteomes" id="UP000887159">
    <property type="component" value="Unassembled WGS sequence"/>
</dbReference>
<sequence>MYSPKNQEFQTICQLATWDDRRPSIDLGLPPYTIITHSIKRRQSIEPILTPLQGGSSAVRTQEMPAMSPLPRPLGCDIT</sequence>
<evidence type="ECO:0000313" key="3">
    <source>
        <dbReference type="Proteomes" id="UP000887159"/>
    </source>
</evidence>
<keyword evidence="3" id="KW-1185">Reference proteome</keyword>
<protein>
    <submittedName>
        <fullName evidence="2">Uncharacterized protein</fullName>
    </submittedName>
</protein>
<proteinExistence type="predicted"/>
<reference evidence="2" key="1">
    <citation type="submission" date="2020-08" db="EMBL/GenBank/DDBJ databases">
        <title>Multicomponent nature underlies the extraordinary mechanical properties of spider dragline silk.</title>
        <authorList>
            <person name="Kono N."/>
            <person name="Nakamura H."/>
            <person name="Mori M."/>
            <person name="Yoshida Y."/>
            <person name="Ohtoshi R."/>
            <person name="Malay A.D."/>
            <person name="Moran D.A.P."/>
            <person name="Tomita M."/>
            <person name="Numata K."/>
            <person name="Arakawa K."/>
        </authorList>
    </citation>
    <scope>NUCLEOTIDE SEQUENCE</scope>
</reference>
<evidence type="ECO:0000313" key="2">
    <source>
        <dbReference type="EMBL" id="GFY23301.1"/>
    </source>
</evidence>